<accession>A0A922DNI7</accession>
<evidence type="ECO:0000313" key="3">
    <source>
        <dbReference type="Proteomes" id="UP000811246"/>
    </source>
</evidence>
<organism evidence="2 3">
    <name type="scientific">Carya illinoinensis</name>
    <name type="common">Pecan</name>
    <dbReference type="NCBI Taxonomy" id="32201"/>
    <lineage>
        <taxon>Eukaryota</taxon>
        <taxon>Viridiplantae</taxon>
        <taxon>Streptophyta</taxon>
        <taxon>Embryophyta</taxon>
        <taxon>Tracheophyta</taxon>
        <taxon>Spermatophyta</taxon>
        <taxon>Magnoliopsida</taxon>
        <taxon>eudicotyledons</taxon>
        <taxon>Gunneridae</taxon>
        <taxon>Pentapetalae</taxon>
        <taxon>rosids</taxon>
        <taxon>fabids</taxon>
        <taxon>Fagales</taxon>
        <taxon>Juglandaceae</taxon>
        <taxon>Carya</taxon>
    </lineage>
</organism>
<reference evidence="2" key="1">
    <citation type="submission" date="2021-01" db="EMBL/GenBank/DDBJ databases">
        <authorList>
            <person name="Lovell J.T."/>
            <person name="Bentley N."/>
            <person name="Bhattarai G."/>
            <person name="Jenkins J.W."/>
            <person name="Sreedasyam A."/>
            <person name="Alarcon Y."/>
            <person name="Bock C."/>
            <person name="Boston L."/>
            <person name="Carlson J."/>
            <person name="Cervantes K."/>
            <person name="Clermont K."/>
            <person name="Krom N."/>
            <person name="Kubenka K."/>
            <person name="Mamidi S."/>
            <person name="Mattison C."/>
            <person name="Monteros M."/>
            <person name="Pisani C."/>
            <person name="Plott C."/>
            <person name="Rajasekar S."/>
            <person name="Rhein H.S."/>
            <person name="Rohla C."/>
            <person name="Song M."/>
            <person name="Hilaire R.S."/>
            <person name="Shu S."/>
            <person name="Wells L."/>
            <person name="Wang X."/>
            <person name="Webber J."/>
            <person name="Heerema R.J."/>
            <person name="Klein P."/>
            <person name="Conner P."/>
            <person name="Grauke L."/>
            <person name="Grimwood J."/>
            <person name="Schmutz J."/>
            <person name="Randall J.J."/>
        </authorList>
    </citation>
    <scope>NUCLEOTIDE SEQUENCE</scope>
    <source>
        <tissue evidence="2">Leaf</tissue>
    </source>
</reference>
<sequence length="67" mass="7450">MRVNAVGVLKVFLCLCAASIGNVSKEWDFPGELLETLSIQIRCSLIAEELNNMALCRKSGCSKYHKF</sequence>
<gene>
    <name evidence="2" type="ORF">I3842_11G095500</name>
</gene>
<dbReference type="Proteomes" id="UP000811246">
    <property type="component" value="Chromosome 11"/>
</dbReference>
<keyword evidence="1" id="KW-0732">Signal</keyword>
<comment type="caution">
    <text evidence="2">The sequence shown here is derived from an EMBL/GenBank/DDBJ whole genome shotgun (WGS) entry which is preliminary data.</text>
</comment>
<dbReference type="AlphaFoldDB" id="A0A922DNI7"/>
<protein>
    <recommendedName>
        <fullName evidence="4">Secreted protein</fullName>
    </recommendedName>
</protein>
<proteinExistence type="predicted"/>
<evidence type="ECO:0008006" key="4">
    <source>
        <dbReference type="Google" id="ProtNLM"/>
    </source>
</evidence>
<evidence type="ECO:0000256" key="1">
    <source>
        <dbReference type="SAM" id="SignalP"/>
    </source>
</evidence>
<feature type="chain" id="PRO_5037760486" description="Secreted protein" evidence="1">
    <location>
        <begin position="22"/>
        <end position="67"/>
    </location>
</feature>
<evidence type="ECO:0000313" key="2">
    <source>
        <dbReference type="EMBL" id="KAG6687856.1"/>
    </source>
</evidence>
<name>A0A922DNI7_CARIL</name>
<dbReference type="EMBL" id="CM031835">
    <property type="protein sequence ID" value="KAG6687856.1"/>
    <property type="molecule type" value="Genomic_DNA"/>
</dbReference>
<feature type="signal peptide" evidence="1">
    <location>
        <begin position="1"/>
        <end position="21"/>
    </location>
</feature>